<evidence type="ECO:0000256" key="2">
    <source>
        <dbReference type="ARBA" id="ARBA00022448"/>
    </source>
</evidence>
<reference evidence="11 12" key="1">
    <citation type="submission" date="2018-08" db="EMBL/GenBank/DDBJ databases">
        <title>Aphanomyces genome sequencing and annotation.</title>
        <authorList>
            <person name="Minardi D."/>
            <person name="Oidtmann B."/>
            <person name="Van Der Giezen M."/>
            <person name="Studholme D.J."/>
        </authorList>
    </citation>
    <scope>NUCLEOTIDE SEQUENCE [LARGE SCALE GENOMIC DNA]</scope>
    <source>
        <strain evidence="10 11">Da</strain>
        <strain evidence="9 12">Sv</strain>
    </source>
</reference>
<feature type="transmembrane region" description="Helical" evidence="7">
    <location>
        <begin position="826"/>
        <end position="852"/>
    </location>
</feature>
<proteinExistence type="inferred from homology"/>
<comment type="caution">
    <text evidence="10">The sequence shown here is derived from an EMBL/GenBank/DDBJ whole genome shotgun (WGS) entry which is preliminary data.</text>
</comment>
<dbReference type="InterPro" id="IPR011701">
    <property type="entry name" value="MFS"/>
</dbReference>
<feature type="transmembrane region" description="Helical" evidence="7">
    <location>
        <begin position="12"/>
        <end position="34"/>
    </location>
</feature>
<dbReference type="VEuPathDB" id="FungiDB:H257_15478"/>
<keyword evidence="4 7" id="KW-1133">Transmembrane helix</keyword>
<accession>A0A3R6YVJ5</accession>
<feature type="transmembrane region" description="Helical" evidence="7">
    <location>
        <begin position="630"/>
        <end position="655"/>
    </location>
</feature>
<protein>
    <recommendedName>
        <fullName evidence="8">Major facilitator superfamily (MFS) profile domain-containing protein</fullName>
    </recommendedName>
</protein>
<dbReference type="GO" id="GO:0022857">
    <property type="term" value="F:transmembrane transporter activity"/>
    <property type="evidence" value="ECO:0007669"/>
    <property type="project" value="InterPro"/>
</dbReference>
<dbReference type="SUPFAM" id="SSF52058">
    <property type="entry name" value="L domain-like"/>
    <property type="match status" value="1"/>
</dbReference>
<dbReference type="InterPro" id="IPR020846">
    <property type="entry name" value="MFS_dom"/>
</dbReference>
<dbReference type="InterPro" id="IPR036259">
    <property type="entry name" value="MFS_trans_sf"/>
</dbReference>
<feature type="domain" description="Major facilitator superfamily (MFS) profile" evidence="8">
    <location>
        <begin position="588"/>
        <end position="1016"/>
    </location>
</feature>
<evidence type="ECO:0000256" key="3">
    <source>
        <dbReference type="ARBA" id="ARBA00022692"/>
    </source>
</evidence>
<feature type="transmembrane region" description="Helical" evidence="7">
    <location>
        <begin position="864"/>
        <end position="888"/>
    </location>
</feature>
<dbReference type="Gene3D" id="3.80.10.10">
    <property type="entry name" value="Ribonuclease Inhibitor"/>
    <property type="match status" value="1"/>
</dbReference>
<comment type="similarity">
    <text evidence="6">Belongs to the major facilitator superfamily. Spinster (TC 2.A.1.49) family.</text>
</comment>
<dbReference type="EMBL" id="QUTG01003104">
    <property type="protein sequence ID" value="RHY93181.1"/>
    <property type="molecule type" value="Genomic_DNA"/>
</dbReference>
<feature type="transmembrane region" description="Helical" evidence="7">
    <location>
        <begin position="662"/>
        <end position="682"/>
    </location>
</feature>
<feature type="transmembrane region" description="Helical" evidence="7">
    <location>
        <begin position="205"/>
        <end position="226"/>
    </location>
</feature>
<feature type="transmembrane region" description="Helical" evidence="7">
    <location>
        <begin position="964"/>
        <end position="985"/>
    </location>
</feature>
<keyword evidence="5 7" id="KW-0472">Membrane</keyword>
<feature type="transmembrane region" description="Helical" evidence="7">
    <location>
        <begin position="900"/>
        <end position="925"/>
    </location>
</feature>
<dbReference type="VEuPathDB" id="FungiDB:H257_15477"/>
<feature type="transmembrane region" description="Helical" evidence="7">
    <location>
        <begin position="754"/>
        <end position="774"/>
    </location>
</feature>
<dbReference type="Proteomes" id="UP000285712">
    <property type="component" value="Unassembled WGS sequence"/>
</dbReference>
<evidence type="ECO:0000313" key="12">
    <source>
        <dbReference type="Proteomes" id="UP000285712"/>
    </source>
</evidence>
<dbReference type="AlphaFoldDB" id="A0A3R6YVJ5"/>
<evidence type="ECO:0000256" key="6">
    <source>
        <dbReference type="ARBA" id="ARBA00024338"/>
    </source>
</evidence>
<feature type="transmembrane region" description="Helical" evidence="7">
    <location>
        <begin position="103"/>
        <end position="128"/>
    </location>
</feature>
<dbReference type="EMBL" id="QUTH01002516">
    <property type="protein sequence ID" value="RHZ25571.1"/>
    <property type="molecule type" value="Genomic_DNA"/>
</dbReference>
<dbReference type="CDD" id="cd17328">
    <property type="entry name" value="MFS_spinster_like"/>
    <property type="match status" value="1"/>
</dbReference>
<feature type="transmembrane region" description="Helical" evidence="7">
    <location>
        <begin position="134"/>
        <end position="152"/>
    </location>
</feature>
<feature type="transmembrane region" description="Helical" evidence="7">
    <location>
        <begin position="164"/>
        <end position="185"/>
    </location>
</feature>
<evidence type="ECO:0000313" key="9">
    <source>
        <dbReference type="EMBL" id="RHY93181.1"/>
    </source>
</evidence>
<feature type="transmembrane region" description="Helical" evidence="7">
    <location>
        <begin position="722"/>
        <end position="742"/>
    </location>
</feature>
<keyword evidence="2" id="KW-0813">Transport</keyword>
<evidence type="ECO:0000256" key="4">
    <source>
        <dbReference type="ARBA" id="ARBA00022989"/>
    </source>
</evidence>
<dbReference type="GO" id="GO:0016020">
    <property type="term" value="C:membrane"/>
    <property type="evidence" value="ECO:0007669"/>
    <property type="project" value="UniProtKB-SubCell"/>
</dbReference>
<dbReference type="InterPro" id="IPR044770">
    <property type="entry name" value="MFS_spinster-like"/>
</dbReference>
<feature type="transmembrane region" description="Helical" evidence="7">
    <location>
        <begin position="54"/>
        <end position="73"/>
    </location>
</feature>
<dbReference type="Pfam" id="PF07690">
    <property type="entry name" value="MFS_1"/>
    <property type="match status" value="1"/>
</dbReference>
<dbReference type="Gene3D" id="1.20.1250.20">
    <property type="entry name" value="MFS general substrate transporter like domains"/>
    <property type="match status" value="1"/>
</dbReference>
<sequence length="1016" mass="110596">MEITPHLYRLFRACVLGFHVLSLVYFVCFAYASYTDIYSSSDPSTALPASVQPTTSSGIVLLIQVITSALHLVRIKSLMTAACFHRAEYIPTKRPAAFYHRMFLWLSFHNLLVVLTHSYHGLLLYSFVQSRLLVLAYLVFVWVYSILPCFRFKRLFLRNPHLRLVSLAYAVALDVLPGICLRIWWMFACDDPIAHVDAADFTTGAASAFPPLLLLSTLTSLSALVTKLKPARSPQKVRRVTHGPASPLRFDFTEPTMSKQSKWCLTAQRASRVGSVLWISAALSMLIYALTSHPSALDGCVLLLRRPFTTVPVVCRSFQIACDSTALHVLLDLPPPTAAFVMAVQFANCPALAFDAFDRVLWPNFRRLELINTTVTSAASATYPTLLHVVLSRSSLSKDATTLLPPSLMSLEASSSRLPDDVLPPLPLLRTLDLRHTPLRSFDGAAMPRLVHAAVLHAQLAILVAWPANNLVDLWLSGNPLHAIPDEMLNLPRLLVLAMDRTNLDRVGDRVSSSLLHIIATDTPLCRSIAAFLTHAQIQYTHGDTSRGDMPWSSKTLDRATFLLPISTRIGTNNPMAPLVTLTSTASIFLLFCVINVLNYVDRGIIPGAPTQFQYFIKDTLHTSMTEEGFYLGVLASAFITSYAVFIVLFGYLSITMRPFRLIGVGLLIWCVALVLCGLAQSAQSFSLLLFGRVLSGIGESSFQCISPAFIDDHAPASTRTLWIGIFFTGTSVGTAIGYGYGAYFAHSSFGWSAAFYVASFLMLPLALLCLFAIPREFDSIGKPPPTKDAVDESSHLIVPASGPSKDTAPPPSIVHEAVDVLTHPIFVLTVLGSAAFTFTISGLGVFGPLFLLGLGLFQSETEASMMFGSLVVISAMIGTPLGGYMLDRFSAGESPARRQYLALVIMTVLLSAGVLLSLLAWSALPSKTPFLALIALALIFLFATPSCTAVAVLLCVPPSRRNFAVGISTLLVHVFGDVPSPILLGMLKDIYAPHCGSVDIDHHIGLNPECRTASS</sequence>
<comment type="subcellular location">
    <subcellularLocation>
        <location evidence="1">Membrane</location>
        <topology evidence="1">Multi-pass membrane protein</topology>
    </subcellularLocation>
</comment>
<feature type="transmembrane region" description="Helical" evidence="7">
    <location>
        <begin position="931"/>
        <end position="957"/>
    </location>
</feature>
<dbReference type="PANTHER" id="PTHR23505">
    <property type="entry name" value="SPINSTER"/>
    <property type="match status" value="1"/>
</dbReference>
<dbReference type="Proteomes" id="UP000285430">
    <property type="component" value="Unassembled WGS sequence"/>
</dbReference>
<evidence type="ECO:0000259" key="8">
    <source>
        <dbReference type="PROSITE" id="PS50850"/>
    </source>
</evidence>
<evidence type="ECO:0000313" key="10">
    <source>
        <dbReference type="EMBL" id="RHZ25571.1"/>
    </source>
</evidence>
<dbReference type="InterPro" id="IPR032675">
    <property type="entry name" value="LRR_dom_sf"/>
</dbReference>
<organism evidence="10 11">
    <name type="scientific">Aphanomyces astaci</name>
    <name type="common">Crayfish plague agent</name>
    <dbReference type="NCBI Taxonomy" id="112090"/>
    <lineage>
        <taxon>Eukaryota</taxon>
        <taxon>Sar</taxon>
        <taxon>Stramenopiles</taxon>
        <taxon>Oomycota</taxon>
        <taxon>Saprolegniomycetes</taxon>
        <taxon>Saprolegniales</taxon>
        <taxon>Verrucalvaceae</taxon>
        <taxon>Aphanomyces</taxon>
    </lineage>
</organism>
<evidence type="ECO:0000313" key="11">
    <source>
        <dbReference type="Proteomes" id="UP000285430"/>
    </source>
</evidence>
<dbReference type="PROSITE" id="PS50850">
    <property type="entry name" value="MFS"/>
    <property type="match status" value="1"/>
</dbReference>
<evidence type="ECO:0000256" key="7">
    <source>
        <dbReference type="SAM" id="Phobius"/>
    </source>
</evidence>
<evidence type="ECO:0000256" key="1">
    <source>
        <dbReference type="ARBA" id="ARBA00004141"/>
    </source>
</evidence>
<dbReference type="SUPFAM" id="SSF103473">
    <property type="entry name" value="MFS general substrate transporter"/>
    <property type="match status" value="1"/>
</dbReference>
<feature type="transmembrane region" description="Helical" evidence="7">
    <location>
        <begin position="579"/>
        <end position="601"/>
    </location>
</feature>
<evidence type="ECO:0000256" key="5">
    <source>
        <dbReference type="ARBA" id="ARBA00023136"/>
    </source>
</evidence>
<dbReference type="PANTHER" id="PTHR23505:SF79">
    <property type="entry name" value="PROTEIN SPINSTER"/>
    <property type="match status" value="1"/>
</dbReference>
<keyword evidence="3 7" id="KW-0812">Transmembrane</keyword>
<gene>
    <name evidence="9" type="ORF">DYB35_000211</name>
    <name evidence="10" type="ORF">DYB37_000415</name>
</gene>
<name>A0A3R6YVJ5_APHAT</name>